<sequence>MKISAEFERRLAGHEPGSTVQAMLLIGTPFEQTFSSPLGRAAKRKDVQQAISAASVTVLPEIDRVLARFGGRRLADSVDALGALPVETTPEGIRALANAEGVQAIMENQAVSPLY</sequence>
<comment type="caution">
    <text evidence="1">The sequence shown here is derived from an EMBL/GenBank/DDBJ whole genome shotgun (WGS) entry which is preliminary data.</text>
</comment>
<accession>A0A0F3IJH1</accession>
<evidence type="ECO:0000313" key="2">
    <source>
        <dbReference type="Proteomes" id="UP000033684"/>
    </source>
</evidence>
<organism evidence="1 2">
    <name type="scientific">Methylocucumis oryzae</name>
    <dbReference type="NCBI Taxonomy" id="1632867"/>
    <lineage>
        <taxon>Bacteria</taxon>
        <taxon>Pseudomonadati</taxon>
        <taxon>Pseudomonadota</taxon>
        <taxon>Gammaproteobacteria</taxon>
        <taxon>Methylococcales</taxon>
        <taxon>Methylococcaceae</taxon>
        <taxon>Methylocucumis</taxon>
    </lineage>
</organism>
<proteinExistence type="predicted"/>
<evidence type="ECO:0000313" key="1">
    <source>
        <dbReference type="EMBL" id="KJV06822.1"/>
    </source>
</evidence>
<protein>
    <submittedName>
        <fullName evidence="1">Uncharacterized protein</fullName>
    </submittedName>
</protein>
<reference evidence="2" key="1">
    <citation type="submission" date="2015-03" db="EMBL/GenBank/DDBJ databases">
        <title>Draft genome sequence of a novel methanotroph (Sn10-6) isolated from flooded ricefield rhizosphere in India.</title>
        <authorList>
            <person name="Pandit P.S."/>
            <person name="Pore S.D."/>
            <person name="Arora P."/>
            <person name="Kapse N.G."/>
            <person name="Dhakephalkar P.K."/>
            <person name="Rahalkar M.C."/>
        </authorList>
    </citation>
    <scope>NUCLEOTIDE SEQUENCE [LARGE SCALE GENOMIC DNA]</scope>
    <source>
        <strain evidence="2">Sn10-6</strain>
    </source>
</reference>
<dbReference type="AlphaFoldDB" id="A0A0F3IJH1"/>
<dbReference type="OrthoDB" id="462716at2"/>
<dbReference type="Proteomes" id="UP000033684">
    <property type="component" value="Unassembled WGS sequence"/>
</dbReference>
<keyword evidence="2" id="KW-1185">Reference proteome</keyword>
<gene>
    <name evidence="1" type="ORF">VZ94_08750</name>
</gene>
<dbReference type="EMBL" id="LAJX01000085">
    <property type="protein sequence ID" value="KJV06822.1"/>
    <property type="molecule type" value="Genomic_DNA"/>
</dbReference>
<name>A0A0F3IJH1_9GAMM</name>
<dbReference type="RefSeq" id="WP_045778937.1">
    <property type="nucleotide sequence ID" value="NZ_LAJX01000085.1"/>
</dbReference>
<reference evidence="1 2" key="2">
    <citation type="journal article" date="2016" name="Microb. Ecol.">
        <title>Genome Characteristics of a Novel Type I Methanotroph (Sn10-6) Isolated from a Flooded Indian Rice Field.</title>
        <authorList>
            <person name="Rahalkar M.C."/>
            <person name="Pandit P.S."/>
            <person name="Dhakephalkar P.K."/>
            <person name="Pore S."/>
            <person name="Arora P."/>
            <person name="Kapse N."/>
        </authorList>
    </citation>
    <scope>NUCLEOTIDE SEQUENCE [LARGE SCALE GENOMIC DNA]</scope>
    <source>
        <strain evidence="1 2">Sn10-6</strain>
    </source>
</reference>